<evidence type="ECO:0000313" key="4">
    <source>
        <dbReference type="Proteomes" id="UP001385951"/>
    </source>
</evidence>
<protein>
    <recommendedName>
        <fullName evidence="2">Protein kinase domain-containing protein</fullName>
    </recommendedName>
</protein>
<dbReference type="InterPro" id="IPR008266">
    <property type="entry name" value="Tyr_kinase_AS"/>
</dbReference>
<dbReference type="PROSITE" id="PS50011">
    <property type="entry name" value="PROTEIN_KINASE_DOM"/>
    <property type="match status" value="1"/>
</dbReference>
<feature type="compositionally biased region" description="Pro residues" evidence="1">
    <location>
        <begin position="314"/>
        <end position="323"/>
    </location>
</feature>
<dbReference type="GO" id="GO:0004674">
    <property type="term" value="F:protein serine/threonine kinase activity"/>
    <property type="evidence" value="ECO:0007669"/>
    <property type="project" value="TreeGrafter"/>
</dbReference>
<evidence type="ECO:0000259" key="2">
    <source>
        <dbReference type="PROSITE" id="PS50011"/>
    </source>
</evidence>
<evidence type="ECO:0000256" key="1">
    <source>
        <dbReference type="SAM" id="MobiDB-lite"/>
    </source>
</evidence>
<dbReference type="PROSITE" id="PS00109">
    <property type="entry name" value="PROTEIN_KINASE_TYR"/>
    <property type="match status" value="1"/>
</dbReference>
<keyword evidence="4" id="KW-1185">Reference proteome</keyword>
<dbReference type="InterPro" id="IPR001245">
    <property type="entry name" value="Ser-Thr/Tyr_kinase_cat_dom"/>
</dbReference>
<dbReference type="InterPro" id="IPR051681">
    <property type="entry name" value="Ser/Thr_Kinases-Pseudokinases"/>
</dbReference>
<feature type="region of interest" description="Disordered" evidence="1">
    <location>
        <begin position="378"/>
        <end position="452"/>
    </location>
</feature>
<dbReference type="SUPFAM" id="SSF56112">
    <property type="entry name" value="Protein kinase-like (PK-like)"/>
    <property type="match status" value="1"/>
</dbReference>
<dbReference type="PANTHER" id="PTHR44329">
    <property type="entry name" value="SERINE/THREONINE-PROTEIN KINASE TNNI3K-RELATED"/>
    <property type="match status" value="1"/>
</dbReference>
<evidence type="ECO:0000313" key="3">
    <source>
        <dbReference type="EMBL" id="KAK7680331.1"/>
    </source>
</evidence>
<comment type="caution">
    <text evidence="3">The sequence shown here is derived from an EMBL/GenBank/DDBJ whole genome shotgun (WGS) entry which is preliminary data.</text>
</comment>
<dbReference type="InterPro" id="IPR011009">
    <property type="entry name" value="Kinase-like_dom_sf"/>
</dbReference>
<dbReference type="GO" id="GO:0005524">
    <property type="term" value="F:ATP binding"/>
    <property type="evidence" value="ECO:0007669"/>
    <property type="project" value="InterPro"/>
</dbReference>
<dbReference type="Pfam" id="PF07714">
    <property type="entry name" value="PK_Tyr_Ser-Thr"/>
    <property type="match status" value="1"/>
</dbReference>
<name>A0AAW0FIC8_9APHY</name>
<proteinExistence type="predicted"/>
<dbReference type="AlphaFoldDB" id="A0AAW0FIC8"/>
<dbReference type="EMBL" id="JASBNA010000050">
    <property type="protein sequence ID" value="KAK7680331.1"/>
    <property type="molecule type" value="Genomic_DNA"/>
</dbReference>
<reference evidence="3 4" key="1">
    <citation type="submission" date="2022-09" db="EMBL/GenBank/DDBJ databases">
        <authorList>
            <person name="Palmer J.M."/>
        </authorList>
    </citation>
    <scope>NUCLEOTIDE SEQUENCE [LARGE SCALE GENOMIC DNA]</scope>
    <source>
        <strain evidence="3 4">DSM 7382</strain>
    </source>
</reference>
<accession>A0AAW0FIC8</accession>
<feature type="region of interest" description="Disordered" evidence="1">
    <location>
        <begin position="313"/>
        <end position="336"/>
    </location>
</feature>
<dbReference type="Proteomes" id="UP001385951">
    <property type="component" value="Unassembled WGS sequence"/>
</dbReference>
<sequence>MQKILDDPSEHGLEAHRYTLRRFLIRLSRDSGFLPSSLFLNAVVDIDRDPFGGGAFADIFLAKHNGKAVALKRLRMFQYSTDQQKKDHVKNFFREALMWRQLSHPHILPFLGVDKVTFPGHFCMVAPFMQNGNIIQCAEYFLQIGADVPREPWLLEIGKGLQYLHEEQLVHGDLRGANILIDEDLHVRLADFGVAVLADASSSSGISTRSGGAARWCPPEVLKGEPSSFESDIYAFGCVCIELYTLDLPFPELNDAQVVAKILKGFRPKRPSPETGIQLYIWSLARRCWTVKSSRPDIANVIDSLANQRIIPLTVPPRSPPASPKRVYRHHASSPSNTTLAELAELATSDDGHSFSIASTPSALSPFFPPSLDHSPKSIDFVKHGRSRSTSPREGSSPPRAGVPRMHGPYAGPAYSRTPQISPGGSSEEFEIVSPRSSFETDESNVFHPVVL</sequence>
<dbReference type="Gene3D" id="1.10.510.10">
    <property type="entry name" value="Transferase(Phosphotransferase) domain 1"/>
    <property type="match status" value="1"/>
</dbReference>
<feature type="domain" description="Protein kinase" evidence="2">
    <location>
        <begin position="45"/>
        <end position="310"/>
    </location>
</feature>
<gene>
    <name evidence="3" type="ORF">QCA50_016571</name>
</gene>
<organism evidence="3 4">
    <name type="scientific">Cerrena zonata</name>
    <dbReference type="NCBI Taxonomy" id="2478898"/>
    <lineage>
        <taxon>Eukaryota</taxon>
        <taxon>Fungi</taxon>
        <taxon>Dikarya</taxon>
        <taxon>Basidiomycota</taxon>
        <taxon>Agaricomycotina</taxon>
        <taxon>Agaricomycetes</taxon>
        <taxon>Polyporales</taxon>
        <taxon>Cerrenaceae</taxon>
        <taxon>Cerrena</taxon>
    </lineage>
</organism>
<dbReference type="InterPro" id="IPR000719">
    <property type="entry name" value="Prot_kinase_dom"/>
</dbReference>